<dbReference type="EMBL" id="CAXITT010001139">
    <property type="protein sequence ID" value="CAL1548005.1"/>
    <property type="molecule type" value="Genomic_DNA"/>
</dbReference>
<evidence type="ECO:0000313" key="5">
    <source>
        <dbReference type="Proteomes" id="UP001497497"/>
    </source>
</evidence>
<sequence>MSKPPALTISRCMTTLVYLYMFSHTPDCVYGQSVYLDPTLEGAVSPCSSGLRDGLDFYIFKGIVNATGGKLSNLVDFQISLTSSNNFTYLCTASLVSCSTPNLQPCYCAENNSYIYQIVANRSAIISNSKAPIRIQWASTSGTNVTSNILYVPPIYAPNTARTTLTIESASWDCSNTVTLNYGQTIKFECSDSPSPCEVSIAVNNTELVKLEKIATYTVSKNLTSNTTYIFKFSYSVCGGVITQTTCPAIIAEEVTTTTTTSTSAVTNGTTTLTTGTTVTVPTTNSTTAAHVTVTPPCTLNCKIWAIVLSVIYYLLILVIISTGIAILVLAITAVKKTTGFYVGIGLLVFAEVVDIILIIVFAQADPCTCDPEPGIALPLWQIMLIIFCIFNGLLIIAAVVEIIWTFVCAKSNRQRTGPNREITPPADTSAPNKRTPKDNPVISKQNANTLSNENNGKGKMDESFDLQEKAKMKLPDELKKDEAVNIVTEDSENKKGKKKKSKKKKKVAKEKEKESSLTNRSLPIPLSGN</sequence>
<keyword evidence="2" id="KW-1133">Transmembrane helix</keyword>
<evidence type="ECO:0000313" key="4">
    <source>
        <dbReference type="EMBL" id="CAL1548005.1"/>
    </source>
</evidence>
<feature type="transmembrane region" description="Helical" evidence="2">
    <location>
        <begin position="383"/>
        <end position="408"/>
    </location>
</feature>
<feature type="transmembrane region" description="Helical" evidence="2">
    <location>
        <begin position="341"/>
        <end position="363"/>
    </location>
</feature>
<feature type="compositionally biased region" description="Basic and acidic residues" evidence="1">
    <location>
        <begin position="457"/>
        <end position="484"/>
    </location>
</feature>
<evidence type="ECO:0000256" key="3">
    <source>
        <dbReference type="SAM" id="SignalP"/>
    </source>
</evidence>
<evidence type="ECO:0000256" key="2">
    <source>
        <dbReference type="SAM" id="Phobius"/>
    </source>
</evidence>
<keyword evidence="3" id="KW-0732">Signal</keyword>
<name>A0AAV2ING3_LYMST</name>
<protein>
    <submittedName>
        <fullName evidence="4">Uncharacterized protein</fullName>
    </submittedName>
</protein>
<dbReference type="AlphaFoldDB" id="A0AAV2ING3"/>
<feature type="transmembrane region" description="Helical" evidence="2">
    <location>
        <begin position="304"/>
        <end position="329"/>
    </location>
</feature>
<feature type="compositionally biased region" description="Polar residues" evidence="1">
    <location>
        <begin position="443"/>
        <end position="456"/>
    </location>
</feature>
<feature type="compositionally biased region" description="Basic residues" evidence="1">
    <location>
        <begin position="496"/>
        <end position="509"/>
    </location>
</feature>
<accession>A0AAV2ING3</accession>
<feature type="signal peptide" evidence="3">
    <location>
        <begin position="1"/>
        <end position="31"/>
    </location>
</feature>
<comment type="caution">
    <text evidence="4">The sequence shown here is derived from an EMBL/GenBank/DDBJ whole genome shotgun (WGS) entry which is preliminary data.</text>
</comment>
<evidence type="ECO:0000256" key="1">
    <source>
        <dbReference type="SAM" id="MobiDB-lite"/>
    </source>
</evidence>
<proteinExistence type="predicted"/>
<feature type="region of interest" description="Disordered" evidence="1">
    <location>
        <begin position="416"/>
        <end position="530"/>
    </location>
</feature>
<reference evidence="4 5" key="1">
    <citation type="submission" date="2024-04" db="EMBL/GenBank/DDBJ databases">
        <authorList>
            <consortium name="Genoscope - CEA"/>
            <person name="William W."/>
        </authorList>
    </citation>
    <scope>NUCLEOTIDE SEQUENCE [LARGE SCALE GENOMIC DNA]</scope>
</reference>
<keyword evidence="5" id="KW-1185">Reference proteome</keyword>
<dbReference type="Proteomes" id="UP001497497">
    <property type="component" value="Unassembled WGS sequence"/>
</dbReference>
<keyword evidence="2" id="KW-0472">Membrane</keyword>
<gene>
    <name evidence="4" type="ORF">GSLYS_00021322001</name>
</gene>
<feature type="chain" id="PRO_5043618033" evidence="3">
    <location>
        <begin position="32"/>
        <end position="530"/>
    </location>
</feature>
<keyword evidence="2" id="KW-0812">Transmembrane</keyword>
<organism evidence="4 5">
    <name type="scientific">Lymnaea stagnalis</name>
    <name type="common">Great pond snail</name>
    <name type="synonym">Helix stagnalis</name>
    <dbReference type="NCBI Taxonomy" id="6523"/>
    <lineage>
        <taxon>Eukaryota</taxon>
        <taxon>Metazoa</taxon>
        <taxon>Spiralia</taxon>
        <taxon>Lophotrochozoa</taxon>
        <taxon>Mollusca</taxon>
        <taxon>Gastropoda</taxon>
        <taxon>Heterobranchia</taxon>
        <taxon>Euthyneura</taxon>
        <taxon>Panpulmonata</taxon>
        <taxon>Hygrophila</taxon>
        <taxon>Lymnaeoidea</taxon>
        <taxon>Lymnaeidae</taxon>
        <taxon>Lymnaea</taxon>
    </lineage>
</organism>